<dbReference type="OrthoDB" id="423221at2759"/>
<feature type="region of interest" description="Disordered" evidence="1">
    <location>
        <begin position="87"/>
        <end position="110"/>
    </location>
</feature>
<dbReference type="AlphaFoldDB" id="K0SDX7"/>
<gene>
    <name evidence="2" type="ORF">THAOC_14988</name>
</gene>
<feature type="non-terminal residue" evidence="2">
    <location>
        <position position="1"/>
    </location>
</feature>
<dbReference type="InterPro" id="IPR027417">
    <property type="entry name" value="P-loop_NTPase"/>
</dbReference>
<reference evidence="2 3" key="1">
    <citation type="journal article" date="2012" name="Genome Biol.">
        <title>Genome and low-iron response of an oceanic diatom adapted to chronic iron limitation.</title>
        <authorList>
            <person name="Lommer M."/>
            <person name="Specht M."/>
            <person name="Roy A.S."/>
            <person name="Kraemer L."/>
            <person name="Andreson R."/>
            <person name="Gutowska M.A."/>
            <person name="Wolf J."/>
            <person name="Bergner S.V."/>
            <person name="Schilhabel M.B."/>
            <person name="Klostermeier U.C."/>
            <person name="Beiko R.G."/>
            <person name="Rosenstiel P."/>
            <person name="Hippler M."/>
            <person name="Laroche J."/>
        </authorList>
    </citation>
    <scope>NUCLEOTIDE SEQUENCE [LARGE SCALE GENOMIC DNA]</scope>
    <source>
        <strain evidence="2 3">CCMP1005</strain>
    </source>
</reference>
<dbReference type="EMBL" id="AGNL01017424">
    <property type="protein sequence ID" value="EJK64293.1"/>
    <property type="molecule type" value="Genomic_DNA"/>
</dbReference>
<comment type="caution">
    <text evidence="2">The sequence shown here is derived from an EMBL/GenBank/DDBJ whole genome shotgun (WGS) entry which is preliminary data.</text>
</comment>
<organism evidence="2 3">
    <name type="scientific">Thalassiosira oceanica</name>
    <name type="common">Marine diatom</name>
    <dbReference type="NCBI Taxonomy" id="159749"/>
    <lineage>
        <taxon>Eukaryota</taxon>
        <taxon>Sar</taxon>
        <taxon>Stramenopiles</taxon>
        <taxon>Ochrophyta</taxon>
        <taxon>Bacillariophyta</taxon>
        <taxon>Coscinodiscophyceae</taxon>
        <taxon>Thalassiosirophycidae</taxon>
        <taxon>Thalassiosirales</taxon>
        <taxon>Thalassiosiraceae</taxon>
        <taxon>Thalassiosira</taxon>
    </lineage>
</organism>
<dbReference type="Proteomes" id="UP000266841">
    <property type="component" value="Unassembled WGS sequence"/>
</dbReference>
<keyword evidence="3" id="KW-1185">Reference proteome</keyword>
<accession>K0SDX7</accession>
<evidence type="ECO:0000256" key="1">
    <source>
        <dbReference type="SAM" id="MobiDB-lite"/>
    </source>
</evidence>
<evidence type="ECO:0000313" key="3">
    <source>
        <dbReference type="Proteomes" id="UP000266841"/>
    </source>
</evidence>
<sequence>VVVPPGLLNQWQNEVNKFAASLKVICVYDLNCLKKLTAKDLLGADVVVCPIDILEGAGYLHHLLRESGNPDAAPKLPMYSGQQEKNEARGVWIPGTSQDPYAGGKGRQDNRNESAHYTYVYTTAIKKLRMKSYKQSDKGVPLEYFCWERVIVDEIHESLCTSKGEMNAAKEAAKERDSIGFFREKNRRAGRELMGITEKNLAERPLRFR</sequence>
<protein>
    <submittedName>
        <fullName evidence="2">Uncharacterized protein</fullName>
    </submittedName>
</protein>
<evidence type="ECO:0000313" key="2">
    <source>
        <dbReference type="EMBL" id="EJK64293.1"/>
    </source>
</evidence>
<name>K0SDX7_THAOC</name>
<proteinExistence type="predicted"/>
<dbReference type="SUPFAM" id="SSF52540">
    <property type="entry name" value="P-loop containing nucleoside triphosphate hydrolases"/>
    <property type="match status" value="1"/>
</dbReference>